<feature type="domain" description="GAG-pre-integrase" evidence="1">
    <location>
        <begin position="118"/>
        <end position="175"/>
    </location>
</feature>
<sequence>MTDTGVVEDNFDGSDVLSVPRMEGGFLIHVPTGIDLSIIAHLMVAKFLWETMSTVQIRLGCMMVLKTLTNVRHVPKLMKILISLGALDSNGCSYRAAGGVLRIMKGALIMMKGTIAGATATTSSFDIDSDTTKLWHMRLGHMIERGMDMLCKQGLLGSKKIGKLDFCEHCVFEKQCRVKFSQAVHTTTGT</sequence>
<dbReference type="AlphaFoldDB" id="A0AA88S4P8"/>
<gene>
    <name evidence="2" type="ORF">RJ640_001121</name>
</gene>
<dbReference type="EMBL" id="JAVXUO010000028">
    <property type="protein sequence ID" value="KAK2996023.1"/>
    <property type="molecule type" value="Genomic_DNA"/>
</dbReference>
<keyword evidence="3" id="KW-1185">Reference proteome</keyword>
<dbReference type="Pfam" id="PF13976">
    <property type="entry name" value="gag_pre-integrs"/>
    <property type="match status" value="1"/>
</dbReference>
<feature type="non-terminal residue" evidence="2">
    <location>
        <position position="1"/>
    </location>
</feature>
<evidence type="ECO:0000313" key="2">
    <source>
        <dbReference type="EMBL" id="KAK2996023.1"/>
    </source>
</evidence>
<organism evidence="2 3">
    <name type="scientific">Escallonia rubra</name>
    <dbReference type="NCBI Taxonomy" id="112253"/>
    <lineage>
        <taxon>Eukaryota</taxon>
        <taxon>Viridiplantae</taxon>
        <taxon>Streptophyta</taxon>
        <taxon>Embryophyta</taxon>
        <taxon>Tracheophyta</taxon>
        <taxon>Spermatophyta</taxon>
        <taxon>Magnoliopsida</taxon>
        <taxon>eudicotyledons</taxon>
        <taxon>Gunneridae</taxon>
        <taxon>Pentapetalae</taxon>
        <taxon>asterids</taxon>
        <taxon>campanulids</taxon>
        <taxon>Escalloniales</taxon>
        <taxon>Escalloniaceae</taxon>
        <taxon>Escallonia</taxon>
    </lineage>
</organism>
<dbReference type="InterPro" id="IPR025724">
    <property type="entry name" value="GAG-pre-integrase_dom"/>
</dbReference>
<reference evidence="2" key="1">
    <citation type="submission" date="2022-12" db="EMBL/GenBank/DDBJ databases">
        <title>Draft genome assemblies for two species of Escallonia (Escalloniales).</title>
        <authorList>
            <person name="Chanderbali A."/>
            <person name="Dervinis C."/>
            <person name="Anghel I."/>
            <person name="Soltis D."/>
            <person name="Soltis P."/>
            <person name="Zapata F."/>
        </authorList>
    </citation>
    <scope>NUCLEOTIDE SEQUENCE</scope>
    <source>
        <strain evidence="2">UCBG92.1500</strain>
        <tissue evidence="2">Leaf</tissue>
    </source>
</reference>
<comment type="caution">
    <text evidence="2">The sequence shown here is derived from an EMBL/GenBank/DDBJ whole genome shotgun (WGS) entry which is preliminary data.</text>
</comment>
<accession>A0AA88S4P8</accession>
<protein>
    <recommendedName>
        <fullName evidence="1">GAG-pre-integrase domain-containing protein</fullName>
    </recommendedName>
</protein>
<dbReference type="Proteomes" id="UP001187471">
    <property type="component" value="Unassembled WGS sequence"/>
</dbReference>
<evidence type="ECO:0000259" key="1">
    <source>
        <dbReference type="Pfam" id="PF13976"/>
    </source>
</evidence>
<name>A0AA88S4P8_9ASTE</name>
<proteinExistence type="predicted"/>
<evidence type="ECO:0000313" key="3">
    <source>
        <dbReference type="Proteomes" id="UP001187471"/>
    </source>
</evidence>